<feature type="region of interest" description="Disordered" evidence="1">
    <location>
        <begin position="1"/>
        <end position="35"/>
    </location>
</feature>
<dbReference type="OrthoDB" id="10688237at2759"/>
<dbReference type="VEuPathDB" id="AmoebaDB:FDP41_002935"/>
<reference evidence="2 3" key="1">
    <citation type="journal article" date="2019" name="Sci. Rep.">
        <title>Nanopore sequencing improves the draft genome of the human pathogenic amoeba Naegleria fowleri.</title>
        <authorList>
            <person name="Liechti N."/>
            <person name="Schurch N."/>
            <person name="Bruggmann R."/>
            <person name="Wittwer M."/>
        </authorList>
    </citation>
    <scope>NUCLEOTIDE SEQUENCE [LARGE SCALE GENOMIC DNA]</scope>
    <source>
        <strain evidence="2 3">ATCC 30894</strain>
    </source>
</reference>
<accession>A0A6A5BJF2</accession>
<keyword evidence="3" id="KW-1185">Reference proteome</keyword>
<feature type="compositionally biased region" description="Polar residues" evidence="1">
    <location>
        <begin position="150"/>
        <end position="162"/>
    </location>
</feature>
<sequence length="532" mass="59404">MPNQQSMDTLKKKNHTTSSNKKKNELAAVSKNRQPRKLRKQLDILDFKKNYFELDLKSTSGDDHVPSAPLEVPLLKFDILSTSIHSSLDKEKAKSLMKRFYCPKRMESSEPTTTTSSSSLISSVVDGCPDQEISQKKKRKLNQTEEMHSSLDQMNSNSSTPPLRSECNYKVRGEQSRCGVSSSKCLDKMTCSRGHDSSNQECPLLPFMSQQVSLTEYLSIIKRLSHVPDMQETNQPSIQVPSTNENHDDSFALLSPFTSLQEQQPPSSTFDLFPNTSQQMQPQPLPQLQQQPFRVHPLNQVQQWYAGEVDVTNNNNTSSSSACSVHSFSHHKNLSELELYNINNHHSNNNNFMIHEGNCGWNNQTLMNTFPIISNTSMANNSSTYKVSFVQPDRATDTQIQESTPPTHEHLLIQNNQNLFPTFLISGHLSCSSDTTIDASSLSSTLDVNAMLKQVLVQLLMEAITANGNSNEATPSSVSFDHSMHDHSSYLNLSDDANWTPVDSDQSSSPNISGNVHSDPSLGDFIGDDQIM</sequence>
<feature type="compositionally biased region" description="Polar residues" evidence="1">
    <location>
        <begin position="497"/>
        <end position="518"/>
    </location>
</feature>
<evidence type="ECO:0000313" key="3">
    <source>
        <dbReference type="Proteomes" id="UP000444721"/>
    </source>
</evidence>
<feature type="region of interest" description="Disordered" evidence="1">
    <location>
        <begin position="132"/>
        <end position="164"/>
    </location>
</feature>
<dbReference type="EMBL" id="VFQX01000031">
    <property type="protein sequence ID" value="KAF0978043.1"/>
    <property type="molecule type" value="Genomic_DNA"/>
</dbReference>
<comment type="caution">
    <text evidence="2">The sequence shown here is derived from an EMBL/GenBank/DDBJ whole genome shotgun (WGS) entry which is preliminary data.</text>
</comment>
<evidence type="ECO:0000256" key="1">
    <source>
        <dbReference type="SAM" id="MobiDB-lite"/>
    </source>
</evidence>
<dbReference type="GeneID" id="68110153"/>
<organism evidence="2 3">
    <name type="scientific">Naegleria fowleri</name>
    <name type="common">Brain eating amoeba</name>
    <dbReference type="NCBI Taxonomy" id="5763"/>
    <lineage>
        <taxon>Eukaryota</taxon>
        <taxon>Discoba</taxon>
        <taxon>Heterolobosea</taxon>
        <taxon>Tetramitia</taxon>
        <taxon>Eutetramitia</taxon>
        <taxon>Vahlkampfiidae</taxon>
        <taxon>Naegleria</taxon>
    </lineage>
</organism>
<feature type="region of interest" description="Disordered" evidence="1">
    <location>
        <begin position="497"/>
        <end position="532"/>
    </location>
</feature>
<dbReference type="VEuPathDB" id="AmoebaDB:NF0056770"/>
<dbReference type="AlphaFoldDB" id="A0A6A5BJF2"/>
<protein>
    <submittedName>
        <fullName evidence="2">Uncharacterized protein</fullName>
    </submittedName>
</protein>
<dbReference type="RefSeq" id="XP_044562756.1">
    <property type="nucleotide sequence ID" value="XM_044706184.1"/>
</dbReference>
<evidence type="ECO:0000313" key="2">
    <source>
        <dbReference type="EMBL" id="KAF0978043.1"/>
    </source>
</evidence>
<name>A0A6A5BJF2_NAEFO</name>
<gene>
    <name evidence="2" type="ORF">FDP41_002935</name>
</gene>
<proteinExistence type="predicted"/>
<dbReference type="VEuPathDB" id="AmoebaDB:NfTy_062460"/>
<dbReference type="Proteomes" id="UP000444721">
    <property type="component" value="Unassembled WGS sequence"/>
</dbReference>